<keyword evidence="1" id="KW-0472">Membrane</keyword>
<evidence type="ECO:0000313" key="3">
    <source>
        <dbReference type="Proteomes" id="UP000199529"/>
    </source>
</evidence>
<keyword evidence="3" id="KW-1185">Reference proteome</keyword>
<keyword evidence="1" id="KW-0812">Transmembrane</keyword>
<name>A0A1H2TQF3_9PSEU</name>
<dbReference type="AlphaFoldDB" id="A0A1H2TQF3"/>
<reference evidence="3" key="1">
    <citation type="submission" date="2016-10" db="EMBL/GenBank/DDBJ databases">
        <authorList>
            <person name="Varghese N."/>
            <person name="Submissions S."/>
        </authorList>
    </citation>
    <scope>NUCLEOTIDE SEQUENCE [LARGE SCALE GENOMIC DNA]</scope>
    <source>
        <strain evidence="3">CGMCC 4.3530</strain>
    </source>
</reference>
<feature type="transmembrane region" description="Helical" evidence="1">
    <location>
        <begin position="12"/>
        <end position="34"/>
    </location>
</feature>
<dbReference type="STRING" id="418495.SAMN05216215_1003183"/>
<accession>A0A1H2TQF3</accession>
<protein>
    <submittedName>
        <fullName evidence="2">Uncharacterized protein</fullName>
    </submittedName>
</protein>
<dbReference type="RefSeq" id="WP_093261472.1">
    <property type="nucleotide sequence ID" value="NZ_FNOK01000003.1"/>
</dbReference>
<dbReference type="Proteomes" id="UP000199529">
    <property type="component" value="Unassembled WGS sequence"/>
</dbReference>
<gene>
    <name evidence="2" type="ORF">SAMN05216215_1003183</name>
</gene>
<dbReference type="OrthoDB" id="3699643at2"/>
<sequence>MTRRGGLLGPTGVRVISLVLAIGMIAGIGAPYLLQAGVPLWTVLLLVLIVLAVPVVAVVRAERSRR</sequence>
<organism evidence="2 3">
    <name type="scientific">Saccharopolyspora shandongensis</name>
    <dbReference type="NCBI Taxonomy" id="418495"/>
    <lineage>
        <taxon>Bacteria</taxon>
        <taxon>Bacillati</taxon>
        <taxon>Actinomycetota</taxon>
        <taxon>Actinomycetes</taxon>
        <taxon>Pseudonocardiales</taxon>
        <taxon>Pseudonocardiaceae</taxon>
        <taxon>Saccharopolyspora</taxon>
    </lineage>
</organism>
<dbReference type="EMBL" id="FNOK01000003">
    <property type="protein sequence ID" value="SDW46027.1"/>
    <property type="molecule type" value="Genomic_DNA"/>
</dbReference>
<evidence type="ECO:0000313" key="2">
    <source>
        <dbReference type="EMBL" id="SDW46027.1"/>
    </source>
</evidence>
<proteinExistence type="predicted"/>
<evidence type="ECO:0000256" key="1">
    <source>
        <dbReference type="SAM" id="Phobius"/>
    </source>
</evidence>
<feature type="transmembrane region" description="Helical" evidence="1">
    <location>
        <begin position="40"/>
        <end position="59"/>
    </location>
</feature>
<keyword evidence="1" id="KW-1133">Transmembrane helix</keyword>